<protein>
    <recommendedName>
        <fullName evidence="3">Sigma-70 family RNA polymerase sigma factor</fullName>
    </recommendedName>
</protein>
<comment type="caution">
    <text evidence="1">The sequence shown here is derived from an EMBL/GenBank/DDBJ whole genome shotgun (WGS) entry which is preliminary data.</text>
</comment>
<evidence type="ECO:0000313" key="2">
    <source>
        <dbReference type="Proteomes" id="UP001597418"/>
    </source>
</evidence>
<gene>
    <name evidence="1" type="ORF">ACFSQ6_04820</name>
</gene>
<reference evidence="2" key="1">
    <citation type="journal article" date="2019" name="Int. J. Syst. Evol. Microbiol.">
        <title>The Global Catalogue of Microorganisms (GCM) 10K type strain sequencing project: providing services to taxonomists for standard genome sequencing and annotation.</title>
        <authorList>
            <consortium name="The Broad Institute Genomics Platform"/>
            <consortium name="The Broad Institute Genome Sequencing Center for Infectious Disease"/>
            <person name="Wu L."/>
            <person name="Ma J."/>
        </authorList>
    </citation>
    <scope>NUCLEOTIDE SEQUENCE [LARGE SCALE GENOMIC DNA]</scope>
    <source>
        <strain evidence="2">KCTC 42247</strain>
    </source>
</reference>
<organism evidence="1 2">
    <name type="scientific">Sphingobacterium populi</name>
    <dbReference type="NCBI Taxonomy" id="1812824"/>
    <lineage>
        <taxon>Bacteria</taxon>
        <taxon>Pseudomonadati</taxon>
        <taxon>Bacteroidota</taxon>
        <taxon>Sphingobacteriia</taxon>
        <taxon>Sphingobacteriales</taxon>
        <taxon>Sphingobacteriaceae</taxon>
        <taxon>Sphingobacterium</taxon>
    </lineage>
</organism>
<accession>A0ABW5UBT6</accession>
<proteinExistence type="predicted"/>
<name>A0ABW5UBT6_9SPHI</name>
<dbReference type="CDD" id="cd00167">
    <property type="entry name" value="SANT"/>
    <property type="match status" value="1"/>
</dbReference>
<dbReference type="InterPro" id="IPR013324">
    <property type="entry name" value="RNA_pol_sigma_r3/r4-like"/>
</dbReference>
<evidence type="ECO:0000313" key="1">
    <source>
        <dbReference type="EMBL" id="MFD2742710.1"/>
    </source>
</evidence>
<dbReference type="RefSeq" id="WP_066754993.1">
    <property type="nucleotide sequence ID" value="NZ_JBHUMB010000006.1"/>
</dbReference>
<dbReference type="InterPro" id="IPR001005">
    <property type="entry name" value="SANT/Myb"/>
</dbReference>
<evidence type="ECO:0008006" key="3">
    <source>
        <dbReference type="Google" id="ProtNLM"/>
    </source>
</evidence>
<keyword evidence="2" id="KW-1185">Reference proteome</keyword>
<dbReference type="Gene3D" id="1.10.1740.10">
    <property type="match status" value="1"/>
</dbReference>
<dbReference type="Proteomes" id="UP001597418">
    <property type="component" value="Unassembled WGS sequence"/>
</dbReference>
<dbReference type="InterPro" id="IPR013325">
    <property type="entry name" value="RNA_pol_sigma_r2"/>
</dbReference>
<dbReference type="EMBL" id="JBHUMB010000006">
    <property type="protein sequence ID" value="MFD2742710.1"/>
    <property type="molecule type" value="Genomic_DNA"/>
</dbReference>
<sequence length="271" mass="31975">MSIQQAISTSQNYVRLLNSSNERALDYFYSCYYNELYKKALVGTGDDDVSRTLVQEAFFRLWLFRSHVLNVEDVEEFLHYEIKRAVREFYVNPSEQFHRNFIQLQSYHLHCNRCQMQDVDSDESEDRQSLQDRIYIRKINALMPNIRQDQQVLIRLCLEYGFNYDRIADHLGGRSAQEVRFRVGQAIAHMRSVFENTEKLQQFEYASKDKNGVNLNPEEALVLHLRFEQHQTFDQIAEALDVDIQKANNLFVQAYRKSKSAEAKNSVLSMC</sequence>
<dbReference type="SUPFAM" id="SSF88659">
    <property type="entry name" value="Sigma3 and sigma4 domains of RNA polymerase sigma factors"/>
    <property type="match status" value="1"/>
</dbReference>
<dbReference type="SUPFAM" id="SSF88946">
    <property type="entry name" value="Sigma2 domain of RNA polymerase sigma factors"/>
    <property type="match status" value="1"/>
</dbReference>